<name>A0ACB6YYJ2_THEGA</name>
<dbReference type="EMBL" id="MU118462">
    <property type="protein sequence ID" value="KAF9642461.1"/>
    <property type="molecule type" value="Genomic_DNA"/>
</dbReference>
<organism evidence="1 2">
    <name type="scientific">Thelephora ganbajun</name>
    <name type="common">Ganba fungus</name>
    <dbReference type="NCBI Taxonomy" id="370292"/>
    <lineage>
        <taxon>Eukaryota</taxon>
        <taxon>Fungi</taxon>
        <taxon>Dikarya</taxon>
        <taxon>Basidiomycota</taxon>
        <taxon>Agaricomycotina</taxon>
        <taxon>Agaricomycetes</taxon>
        <taxon>Thelephorales</taxon>
        <taxon>Thelephoraceae</taxon>
        <taxon>Thelephora</taxon>
    </lineage>
</organism>
<accession>A0ACB6YYJ2</accession>
<gene>
    <name evidence="1" type="ORF">BDM02DRAFT_3193196</name>
</gene>
<evidence type="ECO:0000313" key="1">
    <source>
        <dbReference type="EMBL" id="KAF9642461.1"/>
    </source>
</evidence>
<evidence type="ECO:0000313" key="2">
    <source>
        <dbReference type="Proteomes" id="UP000886501"/>
    </source>
</evidence>
<protein>
    <submittedName>
        <fullName evidence="1">Uncharacterized protein</fullName>
    </submittedName>
</protein>
<keyword evidence="2" id="KW-1185">Reference proteome</keyword>
<reference evidence="1" key="1">
    <citation type="submission" date="2019-10" db="EMBL/GenBank/DDBJ databases">
        <authorList>
            <consortium name="DOE Joint Genome Institute"/>
            <person name="Kuo A."/>
            <person name="Miyauchi S."/>
            <person name="Kiss E."/>
            <person name="Drula E."/>
            <person name="Kohler A."/>
            <person name="Sanchez-Garcia M."/>
            <person name="Andreopoulos B."/>
            <person name="Barry K.W."/>
            <person name="Bonito G."/>
            <person name="Buee M."/>
            <person name="Carver A."/>
            <person name="Chen C."/>
            <person name="Cichocki N."/>
            <person name="Clum A."/>
            <person name="Culley D."/>
            <person name="Crous P.W."/>
            <person name="Fauchery L."/>
            <person name="Girlanda M."/>
            <person name="Hayes R."/>
            <person name="Keri Z."/>
            <person name="Labutti K."/>
            <person name="Lipzen A."/>
            <person name="Lombard V."/>
            <person name="Magnuson J."/>
            <person name="Maillard F."/>
            <person name="Morin E."/>
            <person name="Murat C."/>
            <person name="Nolan M."/>
            <person name="Ohm R."/>
            <person name="Pangilinan J."/>
            <person name="Pereira M."/>
            <person name="Perotto S."/>
            <person name="Peter M."/>
            <person name="Riley R."/>
            <person name="Sitrit Y."/>
            <person name="Stielow B."/>
            <person name="Szollosi G."/>
            <person name="Zifcakova L."/>
            <person name="Stursova M."/>
            <person name="Spatafora J.W."/>
            <person name="Tedersoo L."/>
            <person name="Vaario L.-M."/>
            <person name="Yamada A."/>
            <person name="Yan M."/>
            <person name="Wang P."/>
            <person name="Xu J."/>
            <person name="Bruns T."/>
            <person name="Baldrian P."/>
            <person name="Vilgalys R."/>
            <person name="Henrissat B."/>
            <person name="Grigoriev I.V."/>
            <person name="Hibbett D."/>
            <person name="Nagy L.G."/>
            <person name="Martin F.M."/>
        </authorList>
    </citation>
    <scope>NUCLEOTIDE SEQUENCE</scope>
    <source>
        <strain evidence="1">P2</strain>
    </source>
</reference>
<sequence length="186" mass="20997">MASYHQEVEHRARIPEHDKVLSHLIEAGLVDWDRINHLPKEAIDGMRLAAAISECLLYCMEKLEKAMTDLHCEIHVIKEMTLVGDWGRQGLVDHFSPQMWQIKAENSTLLKHIEILEDMICTCGLSMSEGSPVAGGFWVLVMDDREIAEVVEDMEDTRAMSEPLIQEDLLISHIGNTSPSSQSFVS</sequence>
<comment type="caution">
    <text evidence="1">The sequence shown here is derived from an EMBL/GenBank/DDBJ whole genome shotgun (WGS) entry which is preliminary data.</text>
</comment>
<reference evidence="1" key="2">
    <citation type="journal article" date="2020" name="Nat. Commun.">
        <title>Large-scale genome sequencing of mycorrhizal fungi provides insights into the early evolution of symbiotic traits.</title>
        <authorList>
            <person name="Miyauchi S."/>
            <person name="Kiss E."/>
            <person name="Kuo A."/>
            <person name="Drula E."/>
            <person name="Kohler A."/>
            <person name="Sanchez-Garcia M."/>
            <person name="Morin E."/>
            <person name="Andreopoulos B."/>
            <person name="Barry K.W."/>
            <person name="Bonito G."/>
            <person name="Buee M."/>
            <person name="Carver A."/>
            <person name="Chen C."/>
            <person name="Cichocki N."/>
            <person name="Clum A."/>
            <person name="Culley D."/>
            <person name="Crous P.W."/>
            <person name="Fauchery L."/>
            <person name="Girlanda M."/>
            <person name="Hayes R.D."/>
            <person name="Keri Z."/>
            <person name="LaButti K."/>
            <person name="Lipzen A."/>
            <person name="Lombard V."/>
            <person name="Magnuson J."/>
            <person name="Maillard F."/>
            <person name="Murat C."/>
            <person name="Nolan M."/>
            <person name="Ohm R.A."/>
            <person name="Pangilinan J."/>
            <person name="Pereira M.F."/>
            <person name="Perotto S."/>
            <person name="Peter M."/>
            <person name="Pfister S."/>
            <person name="Riley R."/>
            <person name="Sitrit Y."/>
            <person name="Stielow J.B."/>
            <person name="Szollosi G."/>
            <person name="Zifcakova L."/>
            <person name="Stursova M."/>
            <person name="Spatafora J.W."/>
            <person name="Tedersoo L."/>
            <person name="Vaario L.M."/>
            <person name="Yamada A."/>
            <person name="Yan M."/>
            <person name="Wang P."/>
            <person name="Xu J."/>
            <person name="Bruns T."/>
            <person name="Baldrian P."/>
            <person name="Vilgalys R."/>
            <person name="Dunand C."/>
            <person name="Henrissat B."/>
            <person name="Grigoriev I.V."/>
            <person name="Hibbett D."/>
            <person name="Nagy L.G."/>
            <person name="Martin F.M."/>
        </authorList>
    </citation>
    <scope>NUCLEOTIDE SEQUENCE</scope>
    <source>
        <strain evidence="1">P2</strain>
    </source>
</reference>
<proteinExistence type="predicted"/>
<dbReference type="Proteomes" id="UP000886501">
    <property type="component" value="Unassembled WGS sequence"/>
</dbReference>